<comment type="caution">
    <text evidence="2">The sequence shown here is derived from an EMBL/GenBank/DDBJ whole genome shotgun (WGS) entry which is preliminary data.</text>
</comment>
<dbReference type="Proteomes" id="UP001226720">
    <property type="component" value="Unassembled WGS sequence"/>
</dbReference>
<organism evidence="2 3">
    <name type="scientific">Guptibacillus hwajinpoensis</name>
    <dbReference type="NCBI Taxonomy" id="208199"/>
    <lineage>
        <taxon>Bacteria</taxon>
        <taxon>Bacillati</taxon>
        <taxon>Bacillota</taxon>
        <taxon>Bacilli</taxon>
        <taxon>Bacillales</taxon>
        <taxon>Guptibacillaceae</taxon>
        <taxon>Guptibacillus</taxon>
    </lineage>
</organism>
<accession>A0ABU0JY43</accession>
<dbReference type="RefSeq" id="WP_301551817.1">
    <property type="nucleotide sequence ID" value="NZ_JAQRMZ010000005.1"/>
</dbReference>
<name>A0ABU0JY43_9BACL</name>
<gene>
    <name evidence="2" type="ORF">QO000_000026</name>
</gene>
<protein>
    <submittedName>
        <fullName evidence="2">Uncharacterized protein</fullName>
    </submittedName>
</protein>
<reference evidence="2" key="1">
    <citation type="submission" date="2023-07" db="EMBL/GenBank/DDBJ databases">
        <title>Genomic Encyclopedia of Type Strains, Phase IV (KMG-IV): sequencing the most valuable type-strain genomes for metagenomic binning, comparative biology and taxonomic classification.</title>
        <authorList>
            <person name="Goeker M."/>
        </authorList>
    </citation>
    <scope>NUCLEOTIDE SEQUENCE [LARGE SCALE GENOMIC DNA]</scope>
    <source>
        <strain evidence="2">JSM 076093</strain>
    </source>
</reference>
<proteinExistence type="predicted"/>
<feature type="region of interest" description="Disordered" evidence="1">
    <location>
        <begin position="1"/>
        <end position="25"/>
    </location>
</feature>
<sequence>MSFSESKHEMEEDKQEREGVPTEKLSEMYRSQVSEAENNRGPFNNEEKLVKYHSHQNFKDAYKREVTSFFEPMVGKGLDKEENTDRQERLNQMRAFQETHSKEEVYKLKKESFQELKNPH</sequence>
<evidence type="ECO:0000313" key="3">
    <source>
        <dbReference type="Proteomes" id="UP001226720"/>
    </source>
</evidence>
<evidence type="ECO:0000313" key="2">
    <source>
        <dbReference type="EMBL" id="MDQ0481073.1"/>
    </source>
</evidence>
<dbReference type="GeneID" id="301327362"/>
<evidence type="ECO:0000256" key="1">
    <source>
        <dbReference type="SAM" id="MobiDB-lite"/>
    </source>
</evidence>
<keyword evidence="3" id="KW-1185">Reference proteome</keyword>
<dbReference type="EMBL" id="JAUSWM010000001">
    <property type="protein sequence ID" value="MDQ0481073.1"/>
    <property type="molecule type" value="Genomic_DNA"/>
</dbReference>